<accession>A0A0J9WMX2</accession>
<evidence type="ECO:0000313" key="1">
    <source>
        <dbReference type="EMBL" id="KNB06277.1"/>
    </source>
</evidence>
<dbReference type="EMBL" id="DS231704">
    <property type="protein sequence ID" value="KNB06277.1"/>
    <property type="molecule type" value="Genomic_DNA"/>
</dbReference>
<organism evidence="1 2">
    <name type="scientific">Fusarium oxysporum f. sp. lycopersici (strain 4287 / CBS 123668 / FGSC 9935 / NRRL 34936)</name>
    <name type="common">Fusarium vascular wilt of tomato</name>
    <dbReference type="NCBI Taxonomy" id="426428"/>
    <lineage>
        <taxon>Eukaryota</taxon>
        <taxon>Fungi</taxon>
        <taxon>Dikarya</taxon>
        <taxon>Ascomycota</taxon>
        <taxon>Pezizomycotina</taxon>
        <taxon>Sordariomycetes</taxon>
        <taxon>Hypocreomycetidae</taxon>
        <taxon>Hypocreales</taxon>
        <taxon>Nectriaceae</taxon>
        <taxon>Fusarium</taxon>
        <taxon>Fusarium oxysporum species complex</taxon>
    </lineage>
</organism>
<sequence>MLHLCAHHFLSRPLLLRLLRSNRVLRRPSEQSLTMARPLRRNDTCPWPLLAPFPLLRATSLSDPSPFRLPHKMSLMYRGRMLPLPVVQIRPNPIQSQPSHQTRLDRIATVIPQRNIRKSSRNPLEKSSYRSNK</sequence>
<gene>
    <name evidence="1" type="ORF">FOXG_07042</name>
</gene>
<dbReference type="GeneID" id="28948802"/>
<protein>
    <submittedName>
        <fullName evidence="1">Uncharacterized protein</fullName>
    </submittedName>
</protein>
<dbReference type="RefSeq" id="XP_018244322.1">
    <property type="nucleotide sequence ID" value="XM_018385677.1"/>
</dbReference>
<reference evidence="1" key="1">
    <citation type="submission" date="2007-04" db="EMBL/GenBank/DDBJ databases">
        <authorList>
            <consortium name="The Broad Institute Genome Sequencing Platform"/>
            <person name="Birren B."/>
            <person name="Lander E."/>
            <person name="Galagan J."/>
            <person name="Nusbaum C."/>
            <person name="Devon K."/>
            <person name="Ma L.-J."/>
            <person name="Jaffe D."/>
            <person name="Butler J."/>
            <person name="Alvarez P."/>
            <person name="Gnerre S."/>
            <person name="Grabherr M."/>
            <person name="Kleber M."/>
            <person name="Mauceli E."/>
            <person name="Brockman W."/>
            <person name="MacCallum I.A."/>
            <person name="Young S."/>
            <person name="LaButti K."/>
            <person name="DeCaprio D."/>
            <person name="Crawford M."/>
            <person name="Koehrsen M."/>
            <person name="Engels R."/>
            <person name="Montgomery P."/>
            <person name="Pearson M."/>
            <person name="Howarth C."/>
            <person name="Larson L."/>
            <person name="White J."/>
            <person name="O'Leary S."/>
            <person name="Kodira C."/>
            <person name="Zeng Q."/>
            <person name="Yandava C."/>
            <person name="Alvarado L."/>
            <person name="Kistler C."/>
            <person name="Shim W.-B."/>
            <person name="Kang S."/>
            <person name="Woloshuk C."/>
        </authorList>
    </citation>
    <scope>NUCLEOTIDE SEQUENCE</scope>
    <source>
        <strain evidence="1">4287</strain>
    </source>
</reference>
<reference evidence="1" key="2">
    <citation type="journal article" date="2010" name="Nature">
        <title>Comparative genomics reveals mobile pathogenicity chromosomes in Fusarium.</title>
        <authorList>
            <person name="Ma L.J."/>
            <person name="van der Does H.C."/>
            <person name="Borkovich K.A."/>
            <person name="Coleman J.J."/>
            <person name="Daboussi M.J."/>
            <person name="Di Pietro A."/>
            <person name="Dufresne M."/>
            <person name="Freitag M."/>
            <person name="Grabherr M."/>
            <person name="Henrissat B."/>
            <person name="Houterman P.M."/>
            <person name="Kang S."/>
            <person name="Shim W.B."/>
            <person name="Woloshuk C."/>
            <person name="Xie X."/>
            <person name="Xu J.R."/>
            <person name="Antoniw J."/>
            <person name="Baker S.E."/>
            <person name="Bluhm B.H."/>
            <person name="Breakspear A."/>
            <person name="Brown D.W."/>
            <person name="Butchko R.A."/>
            <person name="Chapman S."/>
            <person name="Coulson R."/>
            <person name="Coutinho P.M."/>
            <person name="Danchin E.G."/>
            <person name="Diener A."/>
            <person name="Gale L.R."/>
            <person name="Gardiner D.M."/>
            <person name="Goff S."/>
            <person name="Hammond-Kosack K.E."/>
            <person name="Hilburn K."/>
            <person name="Hua-Van A."/>
            <person name="Jonkers W."/>
            <person name="Kazan K."/>
            <person name="Kodira C.D."/>
            <person name="Koehrsen M."/>
            <person name="Kumar L."/>
            <person name="Lee Y.H."/>
            <person name="Li L."/>
            <person name="Manners J.M."/>
            <person name="Miranda-Saavedra D."/>
            <person name="Mukherjee M."/>
            <person name="Park G."/>
            <person name="Park J."/>
            <person name="Park S.Y."/>
            <person name="Proctor R.H."/>
            <person name="Regev A."/>
            <person name="Ruiz-Roldan M.C."/>
            <person name="Sain D."/>
            <person name="Sakthikumar S."/>
            <person name="Sykes S."/>
            <person name="Schwartz D.C."/>
            <person name="Turgeon B.G."/>
            <person name="Wapinski I."/>
            <person name="Yoder O."/>
            <person name="Young S."/>
            <person name="Zeng Q."/>
            <person name="Zhou S."/>
            <person name="Galagan J."/>
            <person name="Cuomo C.A."/>
            <person name="Kistler H.C."/>
            <person name="Rep M."/>
        </authorList>
    </citation>
    <scope>NUCLEOTIDE SEQUENCE [LARGE SCALE GENOMIC DNA]</scope>
    <source>
        <strain evidence="1">4287</strain>
    </source>
</reference>
<name>A0A0J9WMX2_FUSO4</name>
<evidence type="ECO:0000313" key="2">
    <source>
        <dbReference type="Proteomes" id="UP000009097"/>
    </source>
</evidence>
<dbReference type="VEuPathDB" id="FungiDB:FOXG_07042"/>
<dbReference type="AlphaFoldDB" id="A0A0J9WMX2"/>
<dbReference type="Proteomes" id="UP000009097">
    <property type="component" value="Unassembled WGS sequence"/>
</dbReference>
<proteinExistence type="predicted"/>
<dbReference type="KEGG" id="fox:FOXG_07042"/>